<evidence type="ECO:0008006" key="2">
    <source>
        <dbReference type="Google" id="ProtNLM"/>
    </source>
</evidence>
<dbReference type="Proteomes" id="UP000004348">
    <property type="component" value="Chromosome"/>
</dbReference>
<dbReference type="EMBL" id="AEGP01000029">
    <property type="protein sequence ID" value="EGG42546.1"/>
    <property type="molecule type" value="Genomic_DNA"/>
</dbReference>
<dbReference type="STRING" id="886738.Nlim_0727"/>
<accession>F3KJR9</accession>
<organism evidence="1">
    <name type="scientific">Candidatus Nitrosarchaeum limnium SFB1</name>
    <dbReference type="NCBI Taxonomy" id="886738"/>
    <lineage>
        <taxon>Archaea</taxon>
        <taxon>Nitrososphaerota</taxon>
        <taxon>Nitrososphaeria</taxon>
        <taxon>Nitrosopumilales</taxon>
        <taxon>Nitrosopumilaceae</taxon>
        <taxon>Nitrosarchaeum</taxon>
    </lineage>
</organism>
<name>F3KJR9_9ARCH</name>
<proteinExistence type="predicted"/>
<dbReference type="HOGENOM" id="CLU_1307861_0_0_2"/>
<comment type="caution">
    <text evidence="1">The sequence shown here is derived from an EMBL/GenBank/DDBJ whole genome shotgun (WGS) entry which is preliminary data.</text>
</comment>
<protein>
    <recommendedName>
        <fullName evidence="2">Extracellular protein</fullName>
    </recommendedName>
</protein>
<evidence type="ECO:0000313" key="1">
    <source>
        <dbReference type="EMBL" id="EGG42546.1"/>
    </source>
</evidence>
<gene>
    <name evidence="1" type="ORF">Nlim_0727</name>
</gene>
<reference evidence="1" key="1">
    <citation type="journal article" date="2011" name="PLoS ONE">
        <title>Genome of a low-salinity ammonia-oxidizing archaeon determined by single-cell and metagenomic analysis.</title>
        <authorList>
            <person name="Blainey P.C."/>
            <person name="Mosier A.C."/>
            <person name="Potanina A."/>
            <person name="Francis C.A."/>
            <person name="Quake S.R."/>
        </authorList>
    </citation>
    <scope>NUCLEOTIDE SEQUENCE [LARGE SCALE GENOMIC DNA]</scope>
    <source>
        <strain evidence="1">SFB1</strain>
    </source>
</reference>
<dbReference type="AlphaFoldDB" id="F3KJR9"/>
<sequence length="218" mass="24109">MPTVSGIALVILLVAVFTINSSIPSNERQIPITQKPITEKISYPITFSYNATNFNIQSILASKGISMSNPLKFSGNATAQYCTFYQDDIKQNSVEYCTSTELKDSDGKFLGNIHMTGSIDSPNAILGVIQTDPFMNQLDSVKIVYQTMVESVVCDCWQAQKPGNLESISAWVDAAKFHHLDGKHTTSNSQIDGLAQKHLFLEITTNTKGYLWKFVITN</sequence>